<keyword evidence="1" id="KW-0145">Chemotaxis</keyword>
<dbReference type="PANTHER" id="PTHR43693">
    <property type="entry name" value="PROTEIN PHOSPHATASE CHEZ"/>
    <property type="match status" value="1"/>
</dbReference>
<keyword evidence="2" id="KW-0378">Hydrolase</keyword>
<dbReference type="EMBL" id="CP001359">
    <property type="protein sequence ID" value="ACL67787.1"/>
    <property type="molecule type" value="Genomic_DNA"/>
</dbReference>
<sequence length="206" mass="20768">MSGPGFGPRELDALQELASIGCGQAITALGRLARRPIHMDVPEAWVGAETGAIAAFLGGLGQDLVAVGVKLEGPLTGDLLLALPERDAEALAAVLGFPPGGAWSGMAESALLESGNIVGSAFVSAVAALVGEKLLLSVPALARGSGRECVERLVTHAGSIALATRFVLSTGADGPSVAGEPALEGLILVMPEPARVAKLLSHLDLR</sequence>
<dbReference type="HOGENOM" id="CLU_087860_0_2_7"/>
<protein>
    <submittedName>
        <fullName evidence="3">CheC, inhibitor of MCP methylation</fullName>
    </submittedName>
</protein>
<dbReference type="Gene3D" id="3.40.1550.10">
    <property type="entry name" value="CheC-like"/>
    <property type="match status" value="1"/>
</dbReference>
<dbReference type="KEGG" id="acp:A2cp1_4470"/>
<dbReference type="SUPFAM" id="SSF103039">
    <property type="entry name" value="CheC-like"/>
    <property type="match status" value="1"/>
</dbReference>
<evidence type="ECO:0000313" key="4">
    <source>
        <dbReference type="Proteomes" id="UP000007089"/>
    </source>
</evidence>
<keyword evidence="4" id="KW-1185">Reference proteome</keyword>
<evidence type="ECO:0000256" key="1">
    <source>
        <dbReference type="ARBA" id="ARBA00022500"/>
    </source>
</evidence>
<dbReference type="InterPro" id="IPR050992">
    <property type="entry name" value="CheZ_family_phosphatases"/>
</dbReference>
<evidence type="ECO:0000313" key="3">
    <source>
        <dbReference type="EMBL" id="ACL67787.1"/>
    </source>
</evidence>
<reference evidence="3" key="1">
    <citation type="submission" date="2009-01" db="EMBL/GenBank/DDBJ databases">
        <title>Complete sequence of Anaeromyxobacter dehalogenans 2CP-1.</title>
        <authorList>
            <consortium name="US DOE Joint Genome Institute"/>
            <person name="Lucas S."/>
            <person name="Copeland A."/>
            <person name="Lapidus A."/>
            <person name="Glavina del Rio T."/>
            <person name="Dalin E."/>
            <person name="Tice H."/>
            <person name="Bruce D."/>
            <person name="Goodwin L."/>
            <person name="Pitluck S."/>
            <person name="Saunders E."/>
            <person name="Brettin T."/>
            <person name="Detter J.C."/>
            <person name="Han C."/>
            <person name="Larimer F."/>
            <person name="Land M."/>
            <person name="Hauser L."/>
            <person name="Kyrpides N."/>
            <person name="Ovchinnikova G."/>
            <person name="Beliaev A.S."/>
            <person name="Richardson P."/>
        </authorList>
    </citation>
    <scope>NUCLEOTIDE SEQUENCE</scope>
    <source>
        <strain evidence="3">2CP-1</strain>
    </source>
</reference>
<name>B8JCR7_ANAD2</name>
<dbReference type="CDD" id="cd17909">
    <property type="entry name" value="CheC_ClassI"/>
    <property type="match status" value="1"/>
</dbReference>
<gene>
    <name evidence="3" type="ordered locus">A2cp1_4470</name>
</gene>
<evidence type="ECO:0000256" key="2">
    <source>
        <dbReference type="ARBA" id="ARBA00022801"/>
    </source>
</evidence>
<dbReference type="InterPro" id="IPR028976">
    <property type="entry name" value="CheC-like_sf"/>
</dbReference>
<dbReference type="Proteomes" id="UP000007089">
    <property type="component" value="Chromosome"/>
</dbReference>
<accession>B8JCR7</accession>
<organism evidence="3 4">
    <name type="scientific">Anaeromyxobacter dehalogenans (strain ATCC BAA-258 / DSM 21875 / 2CP-1)</name>
    <dbReference type="NCBI Taxonomy" id="455488"/>
    <lineage>
        <taxon>Bacteria</taxon>
        <taxon>Pseudomonadati</taxon>
        <taxon>Myxococcota</taxon>
        <taxon>Myxococcia</taxon>
        <taxon>Myxococcales</taxon>
        <taxon>Cystobacterineae</taxon>
        <taxon>Anaeromyxobacteraceae</taxon>
        <taxon>Anaeromyxobacter</taxon>
    </lineage>
</organism>
<dbReference type="GO" id="GO:0006935">
    <property type="term" value="P:chemotaxis"/>
    <property type="evidence" value="ECO:0007669"/>
    <property type="project" value="UniProtKB-KW"/>
</dbReference>
<dbReference type="GO" id="GO:0016787">
    <property type="term" value="F:hydrolase activity"/>
    <property type="evidence" value="ECO:0007669"/>
    <property type="project" value="UniProtKB-KW"/>
</dbReference>
<dbReference type="PANTHER" id="PTHR43693:SF1">
    <property type="entry name" value="PROTEIN PHOSPHATASE CHEZ"/>
    <property type="match status" value="1"/>
</dbReference>
<dbReference type="AlphaFoldDB" id="B8JCR7"/>
<proteinExistence type="predicted"/>
<dbReference type="RefSeq" id="WP_015935468.1">
    <property type="nucleotide sequence ID" value="NC_011891.1"/>
</dbReference>